<dbReference type="InterPro" id="IPR045851">
    <property type="entry name" value="AMP-bd_C_sf"/>
</dbReference>
<dbReference type="EMBL" id="CP071706">
    <property type="protein sequence ID" value="KDN98383.1"/>
    <property type="molecule type" value="Genomic_DNA"/>
</dbReference>
<dbReference type="GeneID" id="98284142"/>
<dbReference type="CDD" id="cd19534">
    <property type="entry name" value="E_NRPS"/>
    <property type="match status" value="1"/>
</dbReference>
<dbReference type="InterPro" id="IPR006162">
    <property type="entry name" value="Ppantetheine_attach_site"/>
</dbReference>
<name>A0AAP0SHU5_9PSED</name>
<dbReference type="InterPro" id="IPR020806">
    <property type="entry name" value="PKS_PP-bd"/>
</dbReference>
<dbReference type="SUPFAM" id="SSF56801">
    <property type="entry name" value="Acetyl-CoA synthetase-like"/>
    <property type="match status" value="3"/>
</dbReference>
<dbReference type="KEGG" id="pdw:BV82_3757"/>
<dbReference type="Pfam" id="PF13193">
    <property type="entry name" value="AMP-binding_C"/>
    <property type="match status" value="2"/>
</dbReference>
<protein>
    <submittedName>
        <fullName evidence="6">Non-ribosomal peptide synthetase</fullName>
    </submittedName>
</protein>
<dbReference type="GO" id="GO:0031177">
    <property type="term" value="F:phosphopantetheine binding"/>
    <property type="evidence" value="ECO:0007669"/>
    <property type="project" value="InterPro"/>
</dbReference>
<dbReference type="NCBIfam" id="TIGR01733">
    <property type="entry name" value="AA-adenyl-dom"/>
    <property type="match status" value="3"/>
</dbReference>
<dbReference type="Gene3D" id="3.30.559.10">
    <property type="entry name" value="Chloramphenicol acetyltransferase-like domain"/>
    <property type="match status" value="4"/>
</dbReference>
<dbReference type="FunFam" id="3.30.559.30:FF:000001">
    <property type="entry name" value="Non-ribosomal peptide synthetase"/>
    <property type="match status" value="1"/>
</dbReference>
<dbReference type="Gene3D" id="3.40.50.980">
    <property type="match status" value="6"/>
</dbReference>
<dbReference type="GO" id="GO:0043041">
    <property type="term" value="P:amino acid activation for nonribosomal peptide biosynthetic process"/>
    <property type="evidence" value="ECO:0007669"/>
    <property type="project" value="UniProtKB-ARBA"/>
</dbReference>
<keyword evidence="7" id="KW-1185">Reference proteome</keyword>
<keyword evidence="3" id="KW-0596">Phosphopantetheine</keyword>
<dbReference type="FunFam" id="3.30.559.10:FF:000012">
    <property type="entry name" value="Non-ribosomal peptide synthetase"/>
    <property type="match status" value="2"/>
</dbReference>
<dbReference type="InterPro" id="IPR010060">
    <property type="entry name" value="NRPS_synth"/>
</dbReference>
<dbReference type="Gene3D" id="3.30.300.30">
    <property type="match status" value="3"/>
</dbReference>
<dbReference type="InterPro" id="IPR009081">
    <property type="entry name" value="PP-bd_ACP"/>
</dbReference>
<evidence type="ECO:0000256" key="1">
    <source>
        <dbReference type="ARBA" id="ARBA00001957"/>
    </source>
</evidence>
<dbReference type="PANTHER" id="PTHR45398:SF1">
    <property type="entry name" value="ENZYME, PUTATIVE (JCVI)-RELATED"/>
    <property type="match status" value="1"/>
</dbReference>
<dbReference type="CDD" id="cd19543">
    <property type="entry name" value="DCL_NRPS"/>
    <property type="match status" value="1"/>
</dbReference>
<dbReference type="PROSITE" id="PS00012">
    <property type="entry name" value="PHOSPHOPANTETHEINE"/>
    <property type="match status" value="2"/>
</dbReference>
<dbReference type="RefSeq" id="WP_036996290.1">
    <property type="nucleotide sequence ID" value="NZ_CP071706.1"/>
</dbReference>
<dbReference type="NCBIfam" id="NF003417">
    <property type="entry name" value="PRK04813.1"/>
    <property type="match status" value="3"/>
</dbReference>
<feature type="domain" description="Carrier" evidence="5">
    <location>
        <begin position="3587"/>
        <end position="3662"/>
    </location>
</feature>
<feature type="domain" description="Carrier" evidence="5">
    <location>
        <begin position="2076"/>
        <end position="2150"/>
    </location>
</feature>
<dbReference type="CDD" id="cd19531">
    <property type="entry name" value="LCL_NRPS-like"/>
    <property type="match status" value="2"/>
</dbReference>
<dbReference type="SUPFAM" id="SSF52777">
    <property type="entry name" value="CoA-dependent acyltransferases"/>
    <property type="match status" value="8"/>
</dbReference>
<dbReference type="FunFam" id="2.30.38.10:FF:000001">
    <property type="entry name" value="Non-ribosomal peptide synthetase PvdI"/>
    <property type="match status" value="1"/>
</dbReference>
<dbReference type="SMART" id="SM00823">
    <property type="entry name" value="PKS_PP"/>
    <property type="match status" value="3"/>
</dbReference>
<dbReference type="Gene3D" id="1.10.1200.10">
    <property type="entry name" value="ACP-like"/>
    <property type="match status" value="3"/>
</dbReference>
<dbReference type="FunFam" id="3.30.300.30:FF:000015">
    <property type="entry name" value="Nonribosomal peptide synthase SidD"/>
    <property type="match status" value="1"/>
</dbReference>
<dbReference type="InterPro" id="IPR010071">
    <property type="entry name" value="AA_adenyl_dom"/>
</dbReference>
<comment type="similarity">
    <text evidence="2">Belongs to the ATP-dependent AMP-binding enzyme family.</text>
</comment>
<dbReference type="FunFam" id="1.10.1200.10:FF:000005">
    <property type="entry name" value="Nonribosomal peptide synthetase 1"/>
    <property type="match status" value="3"/>
</dbReference>
<dbReference type="Proteomes" id="UP000027121">
    <property type="component" value="Chromosome"/>
</dbReference>
<dbReference type="InterPro" id="IPR000873">
    <property type="entry name" value="AMP-dep_synth/lig_dom"/>
</dbReference>
<evidence type="ECO:0000313" key="7">
    <source>
        <dbReference type="Proteomes" id="UP000027121"/>
    </source>
</evidence>
<organism evidence="6 7">
    <name type="scientific">Pseudomonas donghuensis</name>
    <dbReference type="NCBI Taxonomy" id="1163398"/>
    <lineage>
        <taxon>Bacteria</taxon>
        <taxon>Pseudomonadati</taxon>
        <taxon>Pseudomonadota</taxon>
        <taxon>Gammaproteobacteria</taxon>
        <taxon>Pseudomonadales</taxon>
        <taxon>Pseudomonadaceae</taxon>
        <taxon>Pseudomonas</taxon>
    </lineage>
</organism>
<comment type="cofactor">
    <cofactor evidence="1">
        <name>pantetheine 4'-phosphate</name>
        <dbReference type="ChEBI" id="CHEBI:47942"/>
    </cofactor>
</comment>
<evidence type="ECO:0000259" key="5">
    <source>
        <dbReference type="PROSITE" id="PS50075"/>
    </source>
</evidence>
<gene>
    <name evidence="6" type="ORF">BV82_3757</name>
</gene>
<feature type="domain" description="Carrier" evidence="5">
    <location>
        <begin position="1023"/>
        <end position="1098"/>
    </location>
</feature>
<dbReference type="InterPro" id="IPR020845">
    <property type="entry name" value="AMP-binding_CS"/>
</dbReference>
<dbReference type="FunFam" id="3.40.50.980:FF:000001">
    <property type="entry name" value="Non-ribosomal peptide synthetase"/>
    <property type="match status" value="3"/>
</dbReference>
<keyword evidence="4" id="KW-0597">Phosphoprotein</keyword>
<dbReference type="GO" id="GO:0044550">
    <property type="term" value="P:secondary metabolite biosynthetic process"/>
    <property type="evidence" value="ECO:0007669"/>
    <property type="project" value="UniProtKB-ARBA"/>
</dbReference>
<dbReference type="CDD" id="cd05930">
    <property type="entry name" value="A_NRPS"/>
    <property type="match status" value="1"/>
</dbReference>
<dbReference type="NCBIfam" id="TIGR01720">
    <property type="entry name" value="NRPS-para261"/>
    <property type="match status" value="1"/>
</dbReference>
<dbReference type="PROSITE" id="PS00455">
    <property type="entry name" value="AMP_BINDING"/>
    <property type="match status" value="3"/>
</dbReference>
<dbReference type="InterPro" id="IPR023213">
    <property type="entry name" value="CAT-like_dom_sf"/>
</dbReference>
<proteinExistence type="inferred from homology"/>
<dbReference type="Pfam" id="PF00550">
    <property type="entry name" value="PP-binding"/>
    <property type="match status" value="3"/>
</dbReference>
<dbReference type="Pfam" id="PF00668">
    <property type="entry name" value="Condensation"/>
    <property type="match status" value="4"/>
</dbReference>
<dbReference type="GO" id="GO:0003824">
    <property type="term" value="F:catalytic activity"/>
    <property type="evidence" value="ECO:0007669"/>
    <property type="project" value="InterPro"/>
</dbReference>
<evidence type="ECO:0000256" key="3">
    <source>
        <dbReference type="ARBA" id="ARBA00022450"/>
    </source>
</evidence>
<dbReference type="InterPro" id="IPR036736">
    <property type="entry name" value="ACP-like_sf"/>
</dbReference>
<dbReference type="FunFam" id="3.30.300.30:FF:000010">
    <property type="entry name" value="Enterobactin synthetase component F"/>
    <property type="match status" value="2"/>
</dbReference>
<accession>A0AAP0SHU5</accession>
<evidence type="ECO:0000256" key="2">
    <source>
        <dbReference type="ARBA" id="ARBA00006432"/>
    </source>
</evidence>
<dbReference type="SUPFAM" id="SSF47336">
    <property type="entry name" value="ACP-like"/>
    <property type="match status" value="3"/>
</dbReference>
<dbReference type="PANTHER" id="PTHR45398">
    <property type="match status" value="1"/>
</dbReference>
<dbReference type="InterPro" id="IPR001242">
    <property type="entry name" value="Condensation_dom"/>
</dbReference>
<evidence type="ECO:0000313" key="6">
    <source>
        <dbReference type="EMBL" id="KDN98383.1"/>
    </source>
</evidence>
<dbReference type="InterPro" id="IPR025110">
    <property type="entry name" value="AMP-bd_C"/>
</dbReference>
<dbReference type="FunFam" id="3.40.50.12780:FF:000012">
    <property type="entry name" value="Non-ribosomal peptide synthetase"/>
    <property type="match status" value="2"/>
</dbReference>
<dbReference type="Gene3D" id="3.30.559.30">
    <property type="entry name" value="Nonribosomal peptide synthetase, condensation domain"/>
    <property type="match status" value="4"/>
</dbReference>
<evidence type="ECO:0000256" key="4">
    <source>
        <dbReference type="ARBA" id="ARBA00022553"/>
    </source>
</evidence>
<reference evidence="6 7" key="2">
    <citation type="journal article" date="2016" name="Front. Microbiol.">
        <title>When Genome-Based Approach Meets the 'Old but Good': Revealing Genes Involved in the Antibacterial Activity of Pseudomonas sp. P482 against Soft Rot Pathogens.</title>
        <authorList>
            <person name="Krzyzanowska D.M."/>
            <person name="Ossowicki A."/>
            <person name="Rajewska M."/>
            <person name="Maciag T."/>
            <person name="Jablonska M."/>
            <person name="Obuchowski M."/>
            <person name="Heeb S."/>
            <person name="Jafra S."/>
        </authorList>
    </citation>
    <scope>NUCLEOTIDE SEQUENCE [LARGE SCALE GENOMIC DNA]</scope>
    <source>
        <strain evidence="6 7">P482</strain>
    </source>
</reference>
<reference evidence="6 7" key="1">
    <citation type="journal article" date="2014" name="Genome Announc.">
        <title>Genome Sequence of Pseudomonas sp. Strain P482, a Tomato Rhizosphere Isolate with Broad-Spectrum Antimicrobial Activity.</title>
        <authorList>
            <person name="Krzyzanowska D.M."/>
            <person name="Ossowicki A."/>
            <person name="Jafra S."/>
        </authorList>
    </citation>
    <scope>NUCLEOTIDE SEQUENCE [LARGE SCALE GENOMIC DNA]</scope>
    <source>
        <strain evidence="6 7">P482</strain>
    </source>
</reference>
<dbReference type="CDD" id="cd17649">
    <property type="entry name" value="A_NRPS_PvdJ-like"/>
    <property type="match status" value="2"/>
</dbReference>
<sequence>MNAEDARKLARRFIELPLEKRRIFLESLRREGVDFAQFPIPAQIATADQGSLSYAQQRMWLLWQLEPGSGAYNLPSAVRLNGALNIQALEAAFAGLLARHETLRTAFIQGADDLPQRVPVTQALQIARHDVSDQPEDQREAWVRAEAERQALLPFDLAQGPLLRVSLVRMGEQAHVLLLVMHHIVADGWSMNVLIDEFIRRYDAADRGQALDLPALPIQYSDYALWQRRWLEAGEQARQLDYWRAQLGDEHPVLALALDYPRPPRPSQVGARHEFSVPPVLAEQLRGAARQHNITLFMLLLGGFGLLLQRYSGQDDIRIGVPIANRNRSEVEGLIGFFVNTQVLRLQFDPSAAVSTLLQQIKGTALGAQAHQELPFEQLVEGLRVERDSGHNPLFQVMYNHQPQVADLSAVHSAGGLQLQALEWTSRTTRFDLTLDTFERGGQLHAAFTYRSELFAPATIARMAEHWLNLLTAMVQAPQLALGELPMLSAQAREAVLQQSGPSPTVSDARLCIHQLIERQAVAWPQRTAVTFAGRSLSYQQLNARANQLARHLQAQGVGPDVLVGIAVERSLEMIVGLLAILKAGGAYVPFDPQYPRERLAYLLQDSQVSLLLTQQALLERLPALDTLQVLLLDGEQASTSAYRDDDLQLALDPEHLAYVIYTSGSTGQAKGVTLAHRSLVNYVQGILQTLPLAGAQSMAVVSTIAADLGHTTLFGALCSGCTLHVLDLDLTLDAERFAAYMAREQIDVLKIVPSHIEALLSDSHRGAGLPRQCLVLGGEAASPALLERIAAWAPACQVINHYGPTESTVGALTAPIEPSPGSVPALGRPLPNLCARVLDGNLQVLPAGVNGELLLGGAGLARGYHRRPGLTAERFVPDPHGQAGQRLYRTGDLTSYRDDGQIRFHGRIDHQVKIRGYRIELDEISACLRRQVAVRDAVTRLATVGGQAQIVAYLVLDESQANSGEHAFTAQLQQRLGEVLPEYMLPAHYVVLAALPLTLNGKLDLRALAAIELQARQVPYQAPQNAVQEQLAQIWAQVLEVERVGLQDNFFNLGGHSLLATQIISRVRRLLQVDVPLRSLFESATLAEFARQVQQAGTASSRPALHRVSPGQPLPASFAQQRQWLLWTLEPQSQAYHTPIVVQLRGQLERTALEQTFAALVARHEAFRTRFSQQQGTLYQIVDADDPLIVRWERLEQADSAQIQASVGAEIATLFDLERGPLLRVKVLEVAAEHFILVVTLHHIISDGWSMGVLGREFAALYGAFQRQQPLSLAPLAVQYGDYAHWQRRWLEGGELARQLDYWRGQLGSEHPVLELATDHPRQAGQHYREGRVELHLPVELEQRIRQLARRNNLTLFQVFIASFALLLQRYSGQDDIRIGMPISNRNAEELEGLVGFFVNTLVMRLPLAAQASVNALLAQARDTALAAQAHQDLPFDKLVEALNPQRSLQHNPLFQVMYNHLNTVGAAAAGNSLPHLSAQEMLLPGGMAQFELTLETLETDHGIQAAFIYAAELFNAATIESMARHWQNLLRAMVEQPEQAIGQLRVQDDRQWQALLAGACGQAPAVHAESLVELFAARVQQQPEALALIEGEQRLSYAELDRRSNQLARHLRAAGVGPEVRVGLLAERGMALVTALLAIFKAGGAYVPLDPQYPPERLNYMLEDSGVQLLLGHRQLLDGLRLDSTCRRLVLEDPLGSGSSEALEHAQVSAQSLAYVIYTSGSTGQPKGVAVEHGALAMHCQAAAARYALSAEDRLLQFASVSFDAAAEQIFMPLIQGAALLVGDVTHWSYEALLAQVQAHGLSVLDLPPSYLTGIIAAAAPGSPALNVRACILGGEAWSQQQVAALEHLRGVQLYNAYGPTEALISPLIWACEPSGEAAPYAPIGTPVGARSAYLLDAQLNPVPGGVVGELYLGGEGLARGYLQRPGLTAQQFVPDPFGASGARLYRSGDLGRQRADGVIEYLGRIDHQVKIRGLRIELGEIEARLRAHRQVSAVAVLAQPGAQGPQLVAYVVAPGADQGLLEQLKAHLRTRLPEHMLPVHWLLLEQLPLNANGKLDRQALPLPQVAAQAAFQAPRNAMERQLAAIWAEVLKREQVGVQDNFFELGGDSIISIQVVSRARQAGIHFSAKALFQYQTVQGVAAVARRGEAPAALARGEVSGEQILLPIQQAFFAEAIAERQHWNQSVLLEPQQHLDPQHLEQALQALVKHHDALRLSFVESAEGWSAHYRQAPLPGLLVQARVQDSAGLTRVCDELQRSLDLAQGPLLRGLLATLADGSQRLFLAIHHLVVDGVSWRILFEDLQSVYRQLHAGQAVALAARTSAYQGWAEHLQRLADSPQLRDELAFWQAQGQGAGGPLPGSRSLAPALNRHAHTLYSRLDAATTRQLLQQAPQAYRTQVNDLLLTALAQVICRWTGEPSLHIQLEGHGREELFEGLDLSRTVGWFTSLFPLRLTPRTEVGASLKAIKEQLRAVPNKGIGYGVLRYLADPATRQQLAALPGAPIIFNYLGQFDGSFADAQALLRPAGDSGSRDQSPDAPLGAPLTLNGQVYEGRLSLGWTFSTEVFEPALIARLAEDYSAALQALIEHCCAPQQGGLTPSDVALAALDQAQLDSLPLVPGEIDDLYPLSPMQQGMLFHALYAQGNGDYVNQMQVEVRGLEVARFRQAWKQTLQAHDILRSGFIWQGELPQPLQFVRKQVELPFAEFDWRGRADLDQAVQALARSDREQGFDLQQAPLLRLSLVRCDNDRYQFIYTNHHILMDGWSYAQLLGEVLERYHGHTPLAAAGRYRDYIAWLQAQDAAASAGFWQQQLAGLEAPTHLAPALAAYGQVSEAGGRATYAQSLDRSGTEALVSFARASKVTVNTLVQAAWLLLLQRYTGQASVAFGATVAGRPAQVPGADRQIGLFINTLPVIANPQPFLTVGQWLQQVQALSLAMGEHEATPLFEIQRWAGLGGEALFDSLLVFENYPVAEALQRQADSGLQFGPLRSHEQTHYPLALAVELGESLHLGFDYAAGQFSAQAVQRLAAHVLNLLEQFMAGSDVRLGEIALPLAAERAQAHQRNLQQGPGDYPLVHQRIAQWASQQPQQPAVLQGERVLSFAALERRANQLAHALVARGVGPEVRVAVGLGRDEAMLVALLAVLKAGGAYVPLDINYPAERLAYLLEDSAAALLLSDSRLAWEVSLPAQLEVLHLDRLCLDDWPQQAPVVAIEPDNLAYIIYTSGSTGQPKGVAVAHGPLAMHCARIGERYGMSASDCELLFMSFAFDGAHERWLTTLTHGGRVLLRDDSLWTPEQTFEALHRHGVTVAAFPPVYLQQLAELAERRGNPPAVRIYCFGGDAVAQASFELARRALKPEFIINGYGPTETVVTPLIWKAAASDTCGAAYAPIGSRVGERSVQVLDAALNLLPDGLAGELYLGGYGVARGYLNRPGLTAERFVPDPSGSIGGRLYRSGDLVRQRVSGIVDCLGRIDHQVKVRGFRIELGEIEACLQAQPGVAEAVVVARDGAHGKTLVGYLVASRDGLAEAPATWLSALKAQLQSQLPAYMVPSQLMQLEQLPVTPNGKLDRKALPAPQALHGSEAYQAPASDLQRRLATIWQQVLKVERVGLLDNFFELGGHSLLATQATAQAQLELGADLALELIFKARSLAEYAEAVAACMTSNREEDLSDMFDFLNELEAN</sequence>
<dbReference type="PROSITE" id="PS50075">
    <property type="entry name" value="CARRIER"/>
    <property type="match status" value="3"/>
</dbReference>
<dbReference type="Gene3D" id="2.30.38.10">
    <property type="entry name" value="Luciferase, Domain 3"/>
    <property type="match status" value="3"/>
</dbReference>
<dbReference type="Pfam" id="PF00501">
    <property type="entry name" value="AMP-binding"/>
    <property type="match status" value="3"/>
</dbReference>